<sequence>MFSIFVALTNAFDTFSKGGLLMIMTEYHCLMKPIALEQQFLEGMQARVQTS</sequence>
<dbReference type="Proteomes" id="UP000828390">
    <property type="component" value="Unassembled WGS sequence"/>
</dbReference>
<reference evidence="1" key="2">
    <citation type="submission" date="2020-11" db="EMBL/GenBank/DDBJ databases">
        <authorList>
            <person name="McCartney M.A."/>
            <person name="Auch B."/>
            <person name="Kono T."/>
            <person name="Mallez S."/>
            <person name="Becker A."/>
            <person name="Gohl D.M."/>
            <person name="Silverstein K.A.T."/>
            <person name="Koren S."/>
            <person name="Bechman K.B."/>
            <person name="Herman A."/>
            <person name="Abrahante J.E."/>
            <person name="Garbe J."/>
        </authorList>
    </citation>
    <scope>NUCLEOTIDE SEQUENCE</scope>
    <source>
        <strain evidence="1">Duluth1</strain>
        <tissue evidence="1">Whole animal</tissue>
    </source>
</reference>
<evidence type="ECO:0000313" key="2">
    <source>
        <dbReference type="Proteomes" id="UP000828390"/>
    </source>
</evidence>
<gene>
    <name evidence="1" type="ORF">DPMN_041763</name>
</gene>
<reference evidence="1" key="1">
    <citation type="journal article" date="2019" name="bioRxiv">
        <title>The Genome of the Zebra Mussel, Dreissena polymorpha: A Resource for Invasive Species Research.</title>
        <authorList>
            <person name="McCartney M.A."/>
            <person name="Auch B."/>
            <person name="Kono T."/>
            <person name="Mallez S."/>
            <person name="Zhang Y."/>
            <person name="Obille A."/>
            <person name="Becker A."/>
            <person name="Abrahante J.E."/>
            <person name="Garbe J."/>
            <person name="Badalamenti J.P."/>
            <person name="Herman A."/>
            <person name="Mangelson H."/>
            <person name="Liachko I."/>
            <person name="Sullivan S."/>
            <person name="Sone E.D."/>
            <person name="Koren S."/>
            <person name="Silverstein K.A.T."/>
            <person name="Beckman K.B."/>
            <person name="Gohl D.M."/>
        </authorList>
    </citation>
    <scope>NUCLEOTIDE SEQUENCE</scope>
    <source>
        <strain evidence="1">Duluth1</strain>
        <tissue evidence="1">Whole animal</tissue>
    </source>
</reference>
<organism evidence="1 2">
    <name type="scientific">Dreissena polymorpha</name>
    <name type="common">Zebra mussel</name>
    <name type="synonym">Mytilus polymorpha</name>
    <dbReference type="NCBI Taxonomy" id="45954"/>
    <lineage>
        <taxon>Eukaryota</taxon>
        <taxon>Metazoa</taxon>
        <taxon>Spiralia</taxon>
        <taxon>Lophotrochozoa</taxon>
        <taxon>Mollusca</taxon>
        <taxon>Bivalvia</taxon>
        <taxon>Autobranchia</taxon>
        <taxon>Heteroconchia</taxon>
        <taxon>Euheterodonta</taxon>
        <taxon>Imparidentia</taxon>
        <taxon>Neoheterodontei</taxon>
        <taxon>Myida</taxon>
        <taxon>Dreissenoidea</taxon>
        <taxon>Dreissenidae</taxon>
        <taxon>Dreissena</taxon>
    </lineage>
</organism>
<protein>
    <submittedName>
        <fullName evidence="1">Uncharacterized protein</fullName>
    </submittedName>
</protein>
<comment type="caution">
    <text evidence="1">The sequence shown here is derived from an EMBL/GenBank/DDBJ whole genome shotgun (WGS) entry which is preliminary data.</text>
</comment>
<keyword evidence="2" id="KW-1185">Reference proteome</keyword>
<proteinExistence type="predicted"/>
<name>A0A9D4CXJ7_DREPO</name>
<evidence type="ECO:0000313" key="1">
    <source>
        <dbReference type="EMBL" id="KAH3735298.1"/>
    </source>
</evidence>
<dbReference type="EMBL" id="JAIWYP010000011">
    <property type="protein sequence ID" value="KAH3735298.1"/>
    <property type="molecule type" value="Genomic_DNA"/>
</dbReference>
<dbReference type="AlphaFoldDB" id="A0A9D4CXJ7"/>
<accession>A0A9D4CXJ7</accession>